<feature type="region of interest" description="Disordered" evidence="1">
    <location>
        <begin position="15"/>
        <end position="90"/>
    </location>
</feature>
<proteinExistence type="predicted"/>
<evidence type="ECO:0000256" key="1">
    <source>
        <dbReference type="SAM" id="MobiDB-lite"/>
    </source>
</evidence>
<dbReference type="Proteomes" id="UP000249390">
    <property type="component" value="Unassembled WGS sequence"/>
</dbReference>
<reference evidence="2 3" key="1">
    <citation type="submission" date="2018-06" db="EMBL/GenBank/DDBJ databases">
        <title>The Genome of Cuscuta australis (Dodder) Provides Insight into the Evolution of Plant Parasitism.</title>
        <authorList>
            <person name="Liu H."/>
        </authorList>
    </citation>
    <scope>NUCLEOTIDE SEQUENCE [LARGE SCALE GENOMIC DNA]</scope>
    <source>
        <strain evidence="3">cv. Yunnan</strain>
        <tissue evidence="2">Vines</tissue>
    </source>
</reference>
<comment type="caution">
    <text evidence="2">The sequence shown here is derived from an EMBL/GenBank/DDBJ whole genome shotgun (WGS) entry which is preliminary data.</text>
</comment>
<protein>
    <submittedName>
        <fullName evidence="2">Uncharacterized protein</fullName>
    </submittedName>
</protein>
<sequence>MQRCLGGVAGFDVAASGNGATAGVEPPGSCVKGEENFKSNQRMTRRKKGTAAAAPPVGHLFAERKQSPAHTSSLDIRRGHVPGQAPFLRP</sequence>
<gene>
    <name evidence="2" type="ORF">DM860_003514</name>
</gene>
<keyword evidence="3" id="KW-1185">Reference proteome</keyword>
<dbReference type="EMBL" id="NQVE01000142">
    <property type="protein sequence ID" value="RAL44755.1"/>
    <property type="molecule type" value="Genomic_DNA"/>
</dbReference>
<dbReference type="AlphaFoldDB" id="A0A328DG40"/>
<evidence type="ECO:0000313" key="2">
    <source>
        <dbReference type="EMBL" id="RAL44755.1"/>
    </source>
</evidence>
<accession>A0A328DG40</accession>
<name>A0A328DG40_9ASTE</name>
<evidence type="ECO:0000313" key="3">
    <source>
        <dbReference type="Proteomes" id="UP000249390"/>
    </source>
</evidence>
<organism evidence="2 3">
    <name type="scientific">Cuscuta australis</name>
    <dbReference type="NCBI Taxonomy" id="267555"/>
    <lineage>
        <taxon>Eukaryota</taxon>
        <taxon>Viridiplantae</taxon>
        <taxon>Streptophyta</taxon>
        <taxon>Embryophyta</taxon>
        <taxon>Tracheophyta</taxon>
        <taxon>Spermatophyta</taxon>
        <taxon>Magnoliopsida</taxon>
        <taxon>eudicotyledons</taxon>
        <taxon>Gunneridae</taxon>
        <taxon>Pentapetalae</taxon>
        <taxon>asterids</taxon>
        <taxon>lamiids</taxon>
        <taxon>Solanales</taxon>
        <taxon>Convolvulaceae</taxon>
        <taxon>Cuscuteae</taxon>
        <taxon>Cuscuta</taxon>
        <taxon>Cuscuta subgen. Grammica</taxon>
        <taxon>Cuscuta sect. Cleistogrammica</taxon>
    </lineage>
</organism>